<feature type="coiled-coil region" evidence="1">
    <location>
        <begin position="37"/>
        <end position="64"/>
    </location>
</feature>
<dbReference type="KEGG" id="cta:CTA_0392"/>
<dbReference type="EMBL" id="CP000051">
    <property type="protein sequence ID" value="AAX50626.1"/>
    <property type="molecule type" value="Genomic_DNA"/>
</dbReference>
<dbReference type="HOGENOM" id="CLU_1319025_0_0_0"/>
<keyword evidence="1" id="KW-0175">Coiled coil</keyword>
<evidence type="ECO:0000313" key="2">
    <source>
        <dbReference type="EMBL" id="AAX50626.1"/>
    </source>
</evidence>
<accession>A0A0H2X120</accession>
<dbReference type="AlphaFoldDB" id="A0A0H2X120"/>
<feature type="coiled-coil region" evidence="1">
    <location>
        <begin position="137"/>
        <end position="171"/>
    </location>
</feature>
<name>A0A0H2X120_CHLTA</name>
<evidence type="ECO:0000313" key="3">
    <source>
        <dbReference type="Proteomes" id="UP000002532"/>
    </source>
</evidence>
<proteinExistence type="predicted"/>
<organism evidence="2 3">
    <name type="scientific">Chlamydia trachomatis serovar A (strain ATCC VR-571B / DSM 19440 / HAR-13)</name>
    <dbReference type="NCBI Taxonomy" id="315277"/>
    <lineage>
        <taxon>Bacteria</taxon>
        <taxon>Pseudomonadati</taxon>
        <taxon>Chlamydiota</taxon>
        <taxon>Chlamydiia</taxon>
        <taxon>Chlamydiales</taxon>
        <taxon>Chlamydiaceae</taxon>
        <taxon>Chlamydia/Chlamydophila group</taxon>
        <taxon>Chlamydia</taxon>
    </lineage>
</organism>
<sequence length="208" mass="24257">MRKAFLFGSVGCLCLLVTLESSGEGLYRGSNGRMTFISAVESANSQLELERKKEQRVIEILKEICKEIGVYESLFNEVTDSLEFCELLKKILAEKDSEDFLEDVSTQDSLSSNEQPISEQTIGDRVEESAMISECMIKDVLNALQQCTESFQRKEEEASFLERKDLELRERELAFKEERLSWEREKAEKEWAWKKEQYIRDLVKREQK</sequence>
<dbReference type="Proteomes" id="UP000002532">
    <property type="component" value="Chromosome"/>
</dbReference>
<evidence type="ECO:0000256" key="1">
    <source>
        <dbReference type="SAM" id="Coils"/>
    </source>
</evidence>
<dbReference type="RefSeq" id="WP_009872284.1">
    <property type="nucleotide sequence ID" value="NC_007429.1"/>
</dbReference>
<keyword evidence="3" id="KW-1185">Reference proteome</keyword>
<reference evidence="2 3" key="1">
    <citation type="journal article" date="2005" name="Infect. Immun.">
        <title>Comparative genomic analysis of Chlamydia trachomatis oculotropic and genitotropic strains.</title>
        <authorList>
            <person name="Carlson J.H."/>
            <person name="Porcella S.F."/>
            <person name="McClarty G."/>
            <person name="Caldwell H.D."/>
        </authorList>
    </citation>
    <scope>NUCLEOTIDE SEQUENCE [LARGE SCALE GENOMIC DNA]</scope>
    <source>
        <strain evidence="3">ATCC VR-571B / DSM 19440 / HAR-13</strain>
    </source>
</reference>
<protein>
    <submittedName>
        <fullName evidence="2">Hypothetical cytosolic protein</fullName>
    </submittedName>
</protein>
<gene>
    <name evidence="2" type="ordered locus">CTA_0392</name>
</gene>